<dbReference type="Pfam" id="PF16499">
    <property type="entry name" value="Melibiase_2"/>
    <property type="match status" value="2"/>
</dbReference>
<proteinExistence type="inferred from homology"/>
<evidence type="ECO:0000256" key="6">
    <source>
        <dbReference type="SAM" id="SignalP"/>
    </source>
</evidence>
<keyword evidence="5" id="KW-1015">Disulfide bond</keyword>
<comment type="catalytic activity">
    <reaction evidence="5">
        <text>Hydrolysis of terminal, non-reducing alpha-D-galactose residues in alpha-D-galactosides, including galactose oligosaccharides, galactomannans and galactolipids.</text>
        <dbReference type="EC" id="3.2.1.22"/>
    </reaction>
</comment>
<dbReference type="CDD" id="cd14792">
    <property type="entry name" value="GH27"/>
    <property type="match status" value="1"/>
</dbReference>
<dbReference type="InterPro" id="IPR017853">
    <property type="entry name" value="GH"/>
</dbReference>
<dbReference type="PANTHER" id="PTHR11452">
    <property type="entry name" value="ALPHA-GALACTOSIDASE/ALPHA-N-ACETYLGALACTOSAMINIDASE"/>
    <property type="match status" value="1"/>
</dbReference>
<evidence type="ECO:0000256" key="2">
    <source>
        <dbReference type="ARBA" id="ARBA00022729"/>
    </source>
</evidence>
<accession>E8V4L8</accession>
<keyword evidence="2 6" id="KW-0732">Signal</keyword>
<dbReference type="STRING" id="401053.AciPR4_4094"/>
<evidence type="ECO:0000313" key="8">
    <source>
        <dbReference type="EMBL" id="ADV84842.1"/>
    </source>
</evidence>
<dbReference type="OrthoDB" id="9807519at2"/>
<dbReference type="EC" id="3.2.1.22" evidence="5"/>
<dbReference type="SUPFAM" id="SSF51011">
    <property type="entry name" value="Glycosyl hydrolase domain"/>
    <property type="match status" value="1"/>
</dbReference>
<dbReference type="InterPro" id="IPR013785">
    <property type="entry name" value="Aldolase_TIM"/>
</dbReference>
<dbReference type="SUPFAM" id="SSF51445">
    <property type="entry name" value="(Trans)glycosidases"/>
    <property type="match status" value="1"/>
</dbReference>
<feature type="domain" description="Alpha galactosidase C-terminal" evidence="7">
    <location>
        <begin position="373"/>
        <end position="446"/>
    </location>
</feature>
<sequence length="448" mass="49687">MRVVLKSLVLAAVCVSVVLPLLRAQTKVLAPTPPMGWNSWDAYGTTVTESEVRATADVMARNLKRFGWEYIVVDIQWSEPQPKAHGYRVGAELAMDGYGRLIPAPNRFPSAKDGAGFRELAEYVHGKGLKFGIHIMRGIPRQAVARNLPVLGTVDTHAMEIADTSSTCAWNTDMYGVDVTKPGGQAYYDSLVKMYASWGVDFIKADDMARPYHSAEIAALHRAIVKSGQPIALSLSPGPAPTDRVDDLRGNAQMWRIADDLWDEWKSVKAMYFLMEKWSIFVEPDTRGGHWPDADMLPLGHIGLRAERGEARMSKLTHDEQRTMMTLWSIFRSPLMFGGDLLTLDDWTKSLLTNVEVLAVNQHSSLNRLAFSDGDLRAWVAKGAHGEQYVAVFNLGETKLPVDLLWNLVGWKAASGTMTDLWTGEKSTSEHGVHVELAPHASVLYAVR</sequence>
<dbReference type="GO" id="GO:0005975">
    <property type="term" value="P:carbohydrate metabolic process"/>
    <property type="evidence" value="ECO:0007669"/>
    <property type="project" value="InterPro"/>
</dbReference>
<dbReference type="Pfam" id="PF17801">
    <property type="entry name" value="Melibiase_C"/>
    <property type="match status" value="1"/>
</dbReference>
<protein>
    <recommendedName>
        <fullName evidence="5">Alpha-galactosidase</fullName>
        <ecNumber evidence="5">3.2.1.22</ecNumber>
    </recommendedName>
    <alternativeName>
        <fullName evidence="5">Melibiase</fullName>
    </alternativeName>
</protein>
<dbReference type="EMBL" id="CP002467">
    <property type="protein sequence ID" value="ADV84842.1"/>
    <property type="molecule type" value="Genomic_DNA"/>
</dbReference>
<comment type="similarity">
    <text evidence="1 5">Belongs to the glycosyl hydrolase 27 family.</text>
</comment>
<dbReference type="GO" id="GO:0004557">
    <property type="term" value="F:alpha-galactosidase activity"/>
    <property type="evidence" value="ECO:0007669"/>
    <property type="project" value="UniProtKB-EC"/>
</dbReference>
<keyword evidence="3 5" id="KW-0378">Hydrolase</keyword>
<keyword evidence="9" id="KW-1185">Reference proteome</keyword>
<reference evidence="8 9" key="1">
    <citation type="journal article" date="2012" name="Stand. Genomic Sci.">
        <title>Complete genome sequence of Terriglobus saanensis type strain SP1PR4(T), an Acidobacteria from tundra soil.</title>
        <authorList>
            <person name="Rawat S.R."/>
            <person name="Mannisto M.K."/>
            <person name="Starovoytov V."/>
            <person name="Goodwin L."/>
            <person name="Nolan M."/>
            <person name="Hauser L."/>
            <person name="Land M."/>
            <person name="Davenport K.W."/>
            <person name="Woyke T."/>
            <person name="Haggblom M.M."/>
        </authorList>
    </citation>
    <scope>NUCLEOTIDE SEQUENCE</scope>
    <source>
        <strain evidence="9">ATCC BAA-1853 / DSM 23119 / SP1PR4</strain>
    </source>
</reference>
<evidence type="ECO:0000256" key="5">
    <source>
        <dbReference type="RuleBase" id="RU361168"/>
    </source>
</evidence>
<keyword evidence="4 5" id="KW-0326">Glycosidase</keyword>
<dbReference type="PANTHER" id="PTHR11452:SF42">
    <property type="entry name" value="ALPHA-GALACTOSIDASE"/>
    <property type="match status" value="1"/>
</dbReference>
<evidence type="ECO:0000256" key="3">
    <source>
        <dbReference type="ARBA" id="ARBA00022801"/>
    </source>
</evidence>
<evidence type="ECO:0000313" key="9">
    <source>
        <dbReference type="Proteomes" id="UP000006844"/>
    </source>
</evidence>
<dbReference type="Gene3D" id="2.60.40.1180">
    <property type="entry name" value="Golgi alpha-mannosidase II"/>
    <property type="match status" value="1"/>
</dbReference>
<dbReference type="PRINTS" id="PR00740">
    <property type="entry name" value="GLHYDRLASE27"/>
</dbReference>
<dbReference type="eggNOG" id="COG1501">
    <property type="taxonomic scope" value="Bacteria"/>
</dbReference>
<dbReference type="InterPro" id="IPR013780">
    <property type="entry name" value="Glyco_hydro_b"/>
</dbReference>
<evidence type="ECO:0000256" key="4">
    <source>
        <dbReference type="ARBA" id="ARBA00023295"/>
    </source>
</evidence>
<name>E8V4L8_TERSS</name>
<dbReference type="HOGENOM" id="CLU_013093_5_0_0"/>
<feature type="signal peptide" evidence="6">
    <location>
        <begin position="1"/>
        <end position="30"/>
    </location>
</feature>
<dbReference type="Gene3D" id="3.20.20.70">
    <property type="entry name" value="Aldolase class I"/>
    <property type="match status" value="1"/>
</dbReference>
<dbReference type="InterPro" id="IPR002241">
    <property type="entry name" value="Glyco_hydro_27"/>
</dbReference>
<evidence type="ECO:0000259" key="7">
    <source>
        <dbReference type="Pfam" id="PF17801"/>
    </source>
</evidence>
<dbReference type="AlphaFoldDB" id="E8V4L8"/>
<gene>
    <name evidence="8" type="ordered locus">AciPR4_4094</name>
</gene>
<organism evidence="8 9">
    <name type="scientific">Terriglobus saanensis (strain ATCC BAA-1853 / DSM 23119 / SP1PR4)</name>
    <dbReference type="NCBI Taxonomy" id="401053"/>
    <lineage>
        <taxon>Bacteria</taxon>
        <taxon>Pseudomonadati</taxon>
        <taxon>Acidobacteriota</taxon>
        <taxon>Terriglobia</taxon>
        <taxon>Terriglobales</taxon>
        <taxon>Acidobacteriaceae</taxon>
        <taxon>Terriglobus</taxon>
    </lineage>
</organism>
<dbReference type="InterPro" id="IPR041233">
    <property type="entry name" value="Melibiase_C"/>
</dbReference>
<feature type="chain" id="PRO_5003233066" description="Alpha-galactosidase" evidence="6">
    <location>
        <begin position="31"/>
        <end position="448"/>
    </location>
</feature>
<evidence type="ECO:0000256" key="1">
    <source>
        <dbReference type="ARBA" id="ARBA00009743"/>
    </source>
</evidence>
<dbReference type="KEGG" id="tsa:AciPR4_4094"/>
<dbReference type="Proteomes" id="UP000006844">
    <property type="component" value="Chromosome"/>
</dbReference>